<comment type="caution">
    <text evidence="3">The sequence shown here is derived from an EMBL/GenBank/DDBJ whole genome shotgun (WGS) entry which is preliminary data.</text>
</comment>
<name>A0A815M482_9BILA</name>
<dbReference type="PANTHER" id="PTHR13298">
    <property type="entry name" value="CYTOSOLIC REGULATOR PIANISSIMO"/>
    <property type="match status" value="1"/>
</dbReference>
<protein>
    <recommendedName>
        <fullName evidence="2">Rapamycin-insensitive companion of mTOR N-terminal domain-containing protein</fullName>
    </recommendedName>
</protein>
<dbReference type="InterPro" id="IPR028268">
    <property type="entry name" value="Pianissimo_fam"/>
</dbReference>
<dbReference type="GO" id="GO:0038203">
    <property type="term" value="P:TORC2 signaling"/>
    <property type="evidence" value="ECO:0007669"/>
    <property type="project" value="TreeGrafter"/>
</dbReference>
<evidence type="ECO:0000313" key="3">
    <source>
        <dbReference type="EMBL" id="CAF1411502.1"/>
    </source>
</evidence>
<accession>A0A815M482</accession>
<dbReference type="SUPFAM" id="SSF48371">
    <property type="entry name" value="ARM repeat"/>
    <property type="match status" value="1"/>
</dbReference>
<dbReference type="AlphaFoldDB" id="A0A815M482"/>
<dbReference type="GO" id="GO:0051897">
    <property type="term" value="P:positive regulation of phosphatidylinositol 3-kinase/protein kinase B signal transduction"/>
    <property type="evidence" value="ECO:0007669"/>
    <property type="project" value="TreeGrafter"/>
</dbReference>
<evidence type="ECO:0000259" key="2">
    <source>
        <dbReference type="Pfam" id="PF14664"/>
    </source>
</evidence>
<evidence type="ECO:0000313" key="4">
    <source>
        <dbReference type="Proteomes" id="UP000663860"/>
    </source>
</evidence>
<dbReference type="InterPro" id="IPR028267">
    <property type="entry name" value="Pianissimo_N"/>
</dbReference>
<proteinExistence type="inferred from homology"/>
<dbReference type="GO" id="GO:0043539">
    <property type="term" value="F:protein serine/threonine kinase activator activity"/>
    <property type="evidence" value="ECO:0007669"/>
    <property type="project" value="TreeGrafter"/>
</dbReference>
<comment type="similarity">
    <text evidence="1">Belongs to the RICTOR family.</text>
</comment>
<dbReference type="GO" id="GO:0031932">
    <property type="term" value="C:TORC2 complex"/>
    <property type="evidence" value="ECO:0007669"/>
    <property type="project" value="InterPro"/>
</dbReference>
<dbReference type="InterPro" id="IPR016024">
    <property type="entry name" value="ARM-type_fold"/>
</dbReference>
<dbReference type="Pfam" id="PF14664">
    <property type="entry name" value="RICTOR_N"/>
    <property type="match status" value="1"/>
</dbReference>
<dbReference type="EMBL" id="CAJNOE010001313">
    <property type="protein sequence ID" value="CAF1411502.1"/>
    <property type="molecule type" value="Genomic_DNA"/>
</dbReference>
<organism evidence="3 4">
    <name type="scientific">Adineta steineri</name>
    <dbReference type="NCBI Taxonomy" id="433720"/>
    <lineage>
        <taxon>Eukaryota</taxon>
        <taxon>Metazoa</taxon>
        <taxon>Spiralia</taxon>
        <taxon>Gnathifera</taxon>
        <taxon>Rotifera</taxon>
        <taxon>Eurotatoria</taxon>
        <taxon>Bdelloidea</taxon>
        <taxon>Adinetida</taxon>
        <taxon>Adinetidae</taxon>
        <taxon>Adineta</taxon>
    </lineage>
</organism>
<evidence type="ECO:0000256" key="1">
    <source>
        <dbReference type="ARBA" id="ARBA00008878"/>
    </source>
</evidence>
<gene>
    <name evidence="3" type="ORF">IZO911_LOCUS40101</name>
</gene>
<dbReference type="Proteomes" id="UP000663860">
    <property type="component" value="Unassembled WGS sequence"/>
</dbReference>
<dbReference type="PANTHER" id="PTHR13298:SF11">
    <property type="entry name" value="RAPAMYCIN-INSENSITIVE COMPANION OF MTOR"/>
    <property type="match status" value="1"/>
</dbReference>
<reference evidence="3" key="1">
    <citation type="submission" date="2021-02" db="EMBL/GenBank/DDBJ databases">
        <authorList>
            <person name="Nowell W R."/>
        </authorList>
    </citation>
    <scope>NUCLEOTIDE SEQUENCE</scope>
</reference>
<sequence>MKSTDRRGMTPAAYDNLAIKGTDKIRTLRSCTVALLTILHSWIGFTAFCQSRNSSIRLLVNCLIVQSEPMKMSILDLLYDLLNLDTPAPCDSYEAALKSTYPIWNLTTVEEGYTYVASEGAAKLPRISSTRPNLLDSHMALMLLTFIDAGFLEAITEIASSDNTILSIRATLLLANFIWLCNEHLPEEQSFLLLPLLMDIAIADDNSVKRSFAKEAMLHINAFFEFNKRTRYTHSFQLAQLIYHSQHFNDYFTIAQHVITDTTRRKSMVASDDPVRSL</sequence>
<feature type="domain" description="Rapamycin-insensitive companion of mTOR N-terminal" evidence="2">
    <location>
        <begin position="20"/>
        <end position="186"/>
    </location>
</feature>